<dbReference type="PANTHER" id="PTHR40761:SF1">
    <property type="entry name" value="CONSERVED INTEGRAL MEMBRANE ALANINE VALINE AND LEUCINE RICH PROTEIN-RELATED"/>
    <property type="match status" value="1"/>
</dbReference>
<keyword evidence="2 6" id="KW-0812">Transmembrane</keyword>
<organism evidence="8 9">
    <name type="scientific">Streptomyces cinnamoneus</name>
    <name type="common">Streptoverticillium cinnamoneum</name>
    <dbReference type="NCBI Taxonomy" id="53446"/>
    <lineage>
        <taxon>Bacteria</taxon>
        <taxon>Bacillati</taxon>
        <taxon>Actinomycetota</taxon>
        <taxon>Actinomycetes</taxon>
        <taxon>Kitasatosporales</taxon>
        <taxon>Streptomycetaceae</taxon>
        <taxon>Streptomyces</taxon>
        <taxon>Streptomyces cinnamoneus group</taxon>
    </lineage>
</organism>
<feature type="transmembrane region" description="Helical" evidence="6">
    <location>
        <begin position="187"/>
        <end position="209"/>
    </location>
</feature>
<sequence length="334" mass="32889">MSALVLSVLLCLVSSVCYAGAAIVQERVAATNTSGTYGTLRRPGWWGAVALTGLGAGLHVVALAYGPLSLVQPLGALTIVFALPMAALCVRRPVGAAGWRGALLATAGLAGLLSLTGPPHAESLARAERAVLAAVVLGGVAVLALAARWVRAPVVRGVVLATAAGAAFGMASVFTKAVAEDWIARDAGLVAQVPSLVAIALLAPAGMLLSQASYRGAGLTAPLATVTVVNPVVAAGVGIVALGEGFRFGLVGGLLAAGAGAVAAVGVVALTLQGAEGPPGEEGVGEGDEDEPEDVPPAPPAVPVPAMNVVRGPMLPGARSDSCLVPVRSGTKQR</sequence>
<feature type="transmembrane region" description="Helical" evidence="6">
    <location>
        <begin position="221"/>
        <end position="243"/>
    </location>
</feature>
<dbReference type="InterPro" id="IPR008521">
    <property type="entry name" value="Mg_trans_NIPA"/>
</dbReference>
<feature type="transmembrane region" description="Helical" evidence="6">
    <location>
        <begin position="155"/>
        <end position="175"/>
    </location>
</feature>
<comment type="subcellular location">
    <subcellularLocation>
        <location evidence="1">Membrane</location>
        <topology evidence="1">Multi-pass membrane protein</topology>
    </subcellularLocation>
</comment>
<dbReference type="InterPro" id="IPR037185">
    <property type="entry name" value="EmrE-like"/>
</dbReference>
<evidence type="ECO:0008006" key="10">
    <source>
        <dbReference type="Google" id="ProtNLM"/>
    </source>
</evidence>
<dbReference type="SUPFAM" id="SSF103481">
    <property type="entry name" value="Multidrug resistance efflux transporter EmrE"/>
    <property type="match status" value="1"/>
</dbReference>
<name>A0A2G1XAH4_STRCJ</name>
<feature type="transmembrane region" description="Helical" evidence="6">
    <location>
        <begin position="74"/>
        <end position="93"/>
    </location>
</feature>
<dbReference type="GO" id="GO:0015095">
    <property type="term" value="F:magnesium ion transmembrane transporter activity"/>
    <property type="evidence" value="ECO:0007669"/>
    <property type="project" value="InterPro"/>
</dbReference>
<proteinExistence type="predicted"/>
<dbReference type="PANTHER" id="PTHR40761">
    <property type="entry name" value="CONSERVED INTEGRAL MEMBRANE ALANINE VALINE AND LEUCINE RICH PROTEIN-RELATED"/>
    <property type="match status" value="1"/>
</dbReference>
<feature type="chain" id="PRO_5044380796" description="Integral membrane protein" evidence="7">
    <location>
        <begin position="22"/>
        <end position="334"/>
    </location>
</feature>
<keyword evidence="7" id="KW-0732">Signal</keyword>
<protein>
    <recommendedName>
        <fullName evidence="10">Integral membrane protein</fullName>
    </recommendedName>
</protein>
<evidence type="ECO:0000256" key="2">
    <source>
        <dbReference type="ARBA" id="ARBA00022692"/>
    </source>
</evidence>
<comment type="caution">
    <text evidence="8">The sequence shown here is derived from an EMBL/GenBank/DDBJ whole genome shotgun (WGS) entry which is preliminary data.</text>
</comment>
<keyword evidence="3 6" id="KW-1133">Transmembrane helix</keyword>
<feature type="region of interest" description="Disordered" evidence="5">
    <location>
        <begin position="276"/>
        <end position="307"/>
    </location>
</feature>
<feature type="transmembrane region" description="Helical" evidence="6">
    <location>
        <begin position="45"/>
        <end position="65"/>
    </location>
</feature>
<dbReference type="AlphaFoldDB" id="A0A2G1XAH4"/>
<accession>A0A2G1XAH4</accession>
<evidence type="ECO:0000256" key="5">
    <source>
        <dbReference type="SAM" id="MobiDB-lite"/>
    </source>
</evidence>
<dbReference type="EMBL" id="NHZO01000168">
    <property type="protein sequence ID" value="PHQ48211.1"/>
    <property type="molecule type" value="Genomic_DNA"/>
</dbReference>
<dbReference type="OrthoDB" id="3294360at2"/>
<gene>
    <name evidence="8" type="ORF">BLA24_32860</name>
</gene>
<evidence type="ECO:0000313" key="9">
    <source>
        <dbReference type="Proteomes" id="UP000222531"/>
    </source>
</evidence>
<feature type="signal peptide" evidence="7">
    <location>
        <begin position="1"/>
        <end position="21"/>
    </location>
</feature>
<keyword evidence="4 6" id="KW-0472">Membrane</keyword>
<dbReference type="Pfam" id="PF05653">
    <property type="entry name" value="Mg_trans_NIPA"/>
    <property type="match status" value="1"/>
</dbReference>
<dbReference type="GO" id="GO:0016020">
    <property type="term" value="C:membrane"/>
    <property type="evidence" value="ECO:0007669"/>
    <property type="project" value="UniProtKB-SubCell"/>
</dbReference>
<evidence type="ECO:0000256" key="6">
    <source>
        <dbReference type="SAM" id="Phobius"/>
    </source>
</evidence>
<evidence type="ECO:0000256" key="3">
    <source>
        <dbReference type="ARBA" id="ARBA00022989"/>
    </source>
</evidence>
<keyword evidence="9" id="KW-1185">Reference proteome</keyword>
<dbReference type="Proteomes" id="UP000222531">
    <property type="component" value="Unassembled WGS sequence"/>
</dbReference>
<dbReference type="NCBIfam" id="NF038012">
    <property type="entry name" value="DMT_1"/>
    <property type="match status" value="1"/>
</dbReference>
<evidence type="ECO:0000313" key="8">
    <source>
        <dbReference type="EMBL" id="PHQ48211.1"/>
    </source>
</evidence>
<evidence type="ECO:0000256" key="7">
    <source>
        <dbReference type="SAM" id="SignalP"/>
    </source>
</evidence>
<reference evidence="8 9" key="1">
    <citation type="journal article" date="2017" name="Biochemistry">
        <title>Identification of the Biosynthetic Pathway for the Antibiotic Bicyclomycin.</title>
        <authorList>
            <person name="Patteson J."/>
            <person name="Cai W."/>
            <person name="Johnson R.A."/>
            <person name="Santa Maria K."/>
            <person name="Li B."/>
        </authorList>
    </citation>
    <scope>NUCLEOTIDE SEQUENCE [LARGE SCALE GENOMIC DNA]</scope>
    <source>
        <strain evidence="8 9">ATCC 21532</strain>
    </source>
</reference>
<feature type="transmembrane region" description="Helical" evidence="6">
    <location>
        <begin position="250"/>
        <end position="272"/>
    </location>
</feature>
<dbReference type="RefSeq" id="WP_099202730.1">
    <property type="nucleotide sequence ID" value="NZ_NHZO01000168.1"/>
</dbReference>
<feature type="compositionally biased region" description="Acidic residues" evidence="5">
    <location>
        <begin position="283"/>
        <end position="294"/>
    </location>
</feature>
<evidence type="ECO:0000256" key="4">
    <source>
        <dbReference type="ARBA" id="ARBA00023136"/>
    </source>
</evidence>
<feature type="transmembrane region" description="Helical" evidence="6">
    <location>
        <begin position="130"/>
        <end position="149"/>
    </location>
</feature>
<evidence type="ECO:0000256" key="1">
    <source>
        <dbReference type="ARBA" id="ARBA00004141"/>
    </source>
</evidence>